<evidence type="ECO:0000313" key="1">
    <source>
        <dbReference type="EMBL" id="MEJ8846741.1"/>
    </source>
</evidence>
<accession>A0ABU8WGU6</accession>
<sequence>MFKKILVANRGVRASARTAEGRQIAVARAACGRCSREVSHV</sequence>
<protein>
    <recommendedName>
        <fullName evidence="3">50S ribosomal protein L28</fullName>
    </recommendedName>
</protein>
<name>A0ABU8WGU6_9BURK</name>
<reference evidence="1 2" key="1">
    <citation type="submission" date="2024-03" db="EMBL/GenBank/DDBJ databases">
        <title>Novel species of the genus Variovorax.</title>
        <authorList>
            <person name="Liu Q."/>
            <person name="Xin Y.-H."/>
        </authorList>
    </citation>
    <scope>NUCLEOTIDE SEQUENCE [LARGE SCALE GENOMIC DNA]</scope>
    <source>
        <strain evidence="1 2">KACC 18900</strain>
    </source>
</reference>
<organism evidence="1 2">
    <name type="scientific">Variovorax rhizosphaerae</name>
    <dbReference type="NCBI Taxonomy" id="1836200"/>
    <lineage>
        <taxon>Bacteria</taxon>
        <taxon>Pseudomonadati</taxon>
        <taxon>Pseudomonadota</taxon>
        <taxon>Betaproteobacteria</taxon>
        <taxon>Burkholderiales</taxon>
        <taxon>Comamonadaceae</taxon>
        <taxon>Variovorax</taxon>
    </lineage>
</organism>
<dbReference type="RefSeq" id="WP_340341884.1">
    <property type="nucleotide sequence ID" value="NZ_JBBKZT010000003.1"/>
</dbReference>
<keyword evidence="2" id="KW-1185">Reference proteome</keyword>
<comment type="caution">
    <text evidence="1">The sequence shown here is derived from an EMBL/GenBank/DDBJ whole genome shotgun (WGS) entry which is preliminary data.</text>
</comment>
<gene>
    <name evidence="1" type="ORF">WKW82_08775</name>
</gene>
<evidence type="ECO:0008006" key="3">
    <source>
        <dbReference type="Google" id="ProtNLM"/>
    </source>
</evidence>
<dbReference type="EMBL" id="JBBKZT010000003">
    <property type="protein sequence ID" value="MEJ8846741.1"/>
    <property type="molecule type" value="Genomic_DNA"/>
</dbReference>
<proteinExistence type="predicted"/>
<dbReference type="Proteomes" id="UP001385892">
    <property type="component" value="Unassembled WGS sequence"/>
</dbReference>
<evidence type="ECO:0000313" key="2">
    <source>
        <dbReference type="Proteomes" id="UP001385892"/>
    </source>
</evidence>